<dbReference type="PANTHER" id="PTHR36926">
    <property type="entry name" value="COLICIN V PRODUCTION PROTEIN"/>
    <property type="match status" value="1"/>
</dbReference>
<proteinExistence type="predicted"/>
<evidence type="ECO:0000256" key="4">
    <source>
        <dbReference type="ARBA" id="ARBA00023136"/>
    </source>
</evidence>
<organism evidence="6 7">
    <name type="scientific">Frigidibacter mobilis</name>
    <dbReference type="NCBI Taxonomy" id="1335048"/>
    <lineage>
        <taxon>Bacteria</taxon>
        <taxon>Pseudomonadati</taxon>
        <taxon>Pseudomonadota</taxon>
        <taxon>Alphaproteobacteria</taxon>
        <taxon>Rhodobacterales</taxon>
        <taxon>Paracoccaceae</taxon>
        <taxon>Frigidibacter</taxon>
    </lineage>
</organism>
<evidence type="ECO:0000256" key="5">
    <source>
        <dbReference type="SAM" id="Phobius"/>
    </source>
</evidence>
<protein>
    <submittedName>
        <fullName evidence="6">Colicin V production protein</fullName>
    </submittedName>
</protein>
<name>A0A159Z500_9RHOB</name>
<evidence type="ECO:0000256" key="1">
    <source>
        <dbReference type="ARBA" id="ARBA00004141"/>
    </source>
</evidence>
<dbReference type="GO" id="GO:0016020">
    <property type="term" value="C:membrane"/>
    <property type="evidence" value="ECO:0007669"/>
    <property type="project" value="UniProtKB-SubCell"/>
</dbReference>
<dbReference type="GO" id="GO:0009403">
    <property type="term" value="P:toxin biosynthetic process"/>
    <property type="evidence" value="ECO:0007669"/>
    <property type="project" value="InterPro"/>
</dbReference>
<keyword evidence="2 5" id="KW-0812">Transmembrane</keyword>
<keyword evidence="7" id="KW-1185">Reference proteome</keyword>
<dbReference type="PATRIC" id="fig|1335048.3.peg.2287"/>
<dbReference type="Pfam" id="PF02674">
    <property type="entry name" value="Colicin_V"/>
    <property type="match status" value="1"/>
</dbReference>
<keyword evidence="4 5" id="KW-0472">Membrane</keyword>
<feature type="transmembrane region" description="Helical" evidence="5">
    <location>
        <begin position="31"/>
        <end position="51"/>
    </location>
</feature>
<dbReference type="PANTHER" id="PTHR36926:SF1">
    <property type="entry name" value="COLICIN V PRODUCTION PROTEIN"/>
    <property type="match status" value="1"/>
</dbReference>
<evidence type="ECO:0000313" key="7">
    <source>
        <dbReference type="Proteomes" id="UP000076128"/>
    </source>
</evidence>
<feature type="transmembrane region" description="Helical" evidence="5">
    <location>
        <begin position="111"/>
        <end position="131"/>
    </location>
</feature>
<gene>
    <name evidence="6" type="ORF">AKL17_2194</name>
</gene>
<feature type="transmembrane region" description="Helical" evidence="5">
    <location>
        <begin position="71"/>
        <end position="99"/>
    </location>
</feature>
<keyword evidence="3 5" id="KW-1133">Transmembrane helix</keyword>
<dbReference type="EMBL" id="CP012661">
    <property type="protein sequence ID" value="AMY69440.1"/>
    <property type="molecule type" value="Genomic_DNA"/>
</dbReference>
<dbReference type="Proteomes" id="UP000076128">
    <property type="component" value="Chromosome"/>
</dbReference>
<dbReference type="AlphaFoldDB" id="A0A159Z500"/>
<feature type="transmembrane region" description="Helical" evidence="5">
    <location>
        <begin position="6"/>
        <end position="24"/>
    </location>
</feature>
<dbReference type="InterPro" id="IPR052719">
    <property type="entry name" value="CvpA-like"/>
</dbReference>
<reference evidence="6 7" key="1">
    <citation type="submission" date="2015-09" db="EMBL/GenBank/DDBJ databases">
        <title>Complete genome sequence of Defluviimonas alba cai42t isolated from an oilfield in Xinjiang.</title>
        <authorList>
            <person name="Geng S."/>
            <person name="Pan X."/>
            <person name="Wu X."/>
        </authorList>
    </citation>
    <scope>NUCLEOTIDE SEQUENCE [LARGE SCALE GENOMIC DNA]</scope>
    <source>
        <strain evidence="7">cai42</strain>
    </source>
</reference>
<dbReference type="InterPro" id="IPR003825">
    <property type="entry name" value="Colicin-V_CvpA"/>
</dbReference>
<dbReference type="STRING" id="1335048.AKL17_2194"/>
<evidence type="ECO:0000256" key="3">
    <source>
        <dbReference type="ARBA" id="ARBA00022989"/>
    </source>
</evidence>
<dbReference type="KEGG" id="daa:AKL17_2194"/>
<evidence type="ECO:0000313" key="6">
    <source>
        <dbReference type="EMBL" id="AMY69440.1"/>
    </source>
</evidence>
<evidence type="ECO:0000256" key="2">
    <source>
        <dbReference type="ARBA" id="ARBA00022692"/>
    </source>
</evidence>
<comment type="subcellular location">
    <subcellularLocation>
        <location evidence="1">Membrane</location>
        <topology evidence="1">Multi-pass membrane protein</topology>
    </subcellularLocation>
</comment>
<sequence>MEGFTVIDAVVAGVILLSAILAYSRGLVREILAIAGWVAAAVLAFVFAPQVEPLVRQVPILSDFLGDSCELSIIAAFAAVFALSLVVVSIFTPLFASAVQRSAIGGIDQGLGFLFGVARGVLLVAVAFVVYDRVVVDQSVPMVENSRSNKVFASVQANLDERMPEDAPGWIVGKYEQLVGACGIPATAPAAEPVPGAAAPAIPGN</sequence>
<accession>A0A159Z500</accession>
<dbReference type="OrthoDB" id="9806894at2"/>
<dbReference type="RefSeq" id="WP_066813157.1">
    <property type="nucleotide sequence ID" value="NZ_CP012661.1"/>
</dbReference>